<feature type="compositionally biased region" description="Low complexity" evidence="1">
    <location>
        <begin position="84"/>
        <end position="96"/>
    </location>
</feature>
<sequence length="256" mass="27656">MASPVVKDTGHSTLNPNEVSQCLHRNKAPVGLETSGFRVGWGVTTSASPNILSNTPEPFFPGSTSELPLERQPSLIDGLNLVYRTSSGRNSSPTSSQPKGFDRRPEKLKGCRLAAYYCQSAAHSRIPTPEDPDVLARLHRQWWSESSDDLPDLRAENRLVLFAPMGQEMVGPPPPSSPPLPPSASRALVLFAGEESSSPLPLAPGAFPLSSSSPGTMVPEAPEEEEEERRRAILVAMGFTGGVLAQATLNNYWNRM</sequence>
<feature type="region of interest" description="Disordered" evidence="1">
    <location>
        <begin position="201"/>
        <end position="227"/>
    </location>
</feature>
<protein>
    <submittedName>
        <fullName evidence="2">Uncharacterized protein</fullName>
    </submittedName>
</protein>
<feature type="region of interest" description="Disordered" evidence="1">
    <location>
        <begin position="83"/>
        <end position="105"/>
    </location>
</feature>
<evidence type="ECO:0000313" key="3">
    <source>
        <dbReference type="Proteomes" id="UP000696280"/>
    </source>
</evidence>
<proteinExistence type="predicted"/>
<dbReference type="AlphaFoldDB" id="A0A9N9L606"/>
<reference evidence="2" key="1">
    <citation type="submission" date="2021-07" db="EMBL/GenBank/DDBJ databases">
        <authorList>
            <person name="Durling M."/>
        </authorList>
    </citation>
    <scope>NUCLEOTIDE SEQUENCE</scope>
</reference>
<gene>
    <name evidence="2" type="ORF">HYFRA_00011723</name>
</gene>
<name>A0A9N9L606_9HELO</name>
<dbReference type="EMBL" id="CAJVRL010000085">
    <property type="protein sequence ID" value="CAG8958773.1"/>
    <property type="molecule type" value="Genomic_DNA"/>
</dbReference>
<feature type="compositionally biased region" description="Polar residues" evidence="1">
    <location>
        <begin position="11"/>
        <end position="20"/>
    </location>
</feature>
<feature type="region of interest" description="Disordered" evidence="1">
    <location>
        <begin position="1"/>
        <end position="21"/>
    </location>
</feature>
<organism evidence="2 3">
    <name type="scientific">Hymenoscyphus fraxineus</name>
    <dbReference type="NCBI Taxonomy" id="746836"/>
    <lineage>
        <taxon>Eukaryota</taxon>
        <taxon>Fungi</taxon>
        <taxon>Dikarya</taxon>
        <taxon>Ascomycota</taxon>
        <taxon>Pezizomycotina</taxon>
        <taxon>Leotiomycetes</taxon>
        <taxon>Helotiales</taxon>
        <taxon>Helotiaceae</taxon>
        <taxon>Hymenoscyphus</taxon>
    </lineage>
</organism>
<accession>A0A9N9L606</accession>
<comment type="caution">
    <text evidence="2">The sequence shown here is derived from an EMBL/GenBank/DDBJ whole genome shotgun (WGS) entry which is preliminary data.</text>
</comment>
<keyword evidence="3" id="KW-1185">Reference proteome</keyword>
<dbReference type="Proteomes" id="UP000696280">
    <property type="component" value="Unassembled WGS sequence"/>
</dbReference>
<evidence type="ECO:0000256" key="1">
    <source>
        <dbReference type="SAM" id="MobiDB-lite"/>
    </source>
</evidence>
<evidence type="ECO:0000313" key="2">
    <source>
        <dbReference type="EMBL" id="CAG8958773.1"/>
    </source>
</evidence>